<accession>T0PZP1</accession>
<evidence type="ECO:0000256" key="1">
    <source>
        <dbReference type="SAM" id="MobiDB-lite"/>
    </source>
</evidence>
<keyword evidence="3" id="KW-1185">Reference proteome</keyword>
<sequence>MLLQDALALEARAGRLRDSTGKHVSIVLAWTMMIYLPHYVLSVLLPVVLTVQPPALVADLVPMVADTIEYMTDDDQSHLADVFRFDARYGDIHDAYDNVANVIDTDVFAPFLEALRAGMVVATPTRIVDDVVQRTLRLVAGTVAKSTDAITGRVLTTYKSILRVPEAIAICHLLSPTAVSRLLDEVTALLTNAPDALYYVRRLLYPTVSYLDSQLPGLYSLPRNAMAAAVRTALVAFLQATQTPAPVSRLHTACMCTECKDVEMQLEACQPTRDVDVVRATCPKLRAAVSALPKHPRVALALLSMSRLTIRITSEAAAMAERQRDEATAARLRVGKHKKKSKKKGKTTAASPEAVAPNE</sequence>
<dbReference type="VEuPathDB" id="FungiDB:SDRG_11221"/>
<feature type="region of interest" description="Disordered" evidence="1">
    <location>
        <begin position="321"/>
        <end position="359"/>
    </location>
</feature>
<dbReference type="RefSeq" id="XP_008615473.1">
    <property type="nucleotide sequence ID" value="XM_008617251.1"/>
</dbReference>
<evidence type="ECO:0000313" key="2">
    <source>
        <dbReference type="EMBL" id="EQC31034.1"/>
    </source>
</evidence>
<name>T0PZP1_SAPDV</name>
<proteinExistence type="predicted"/>
<dbReference type="InParanoid" id="T0PZP1"/>
<organism evidence="2 3">
    <name type="scientific">Saprolegnia diclina (strain VS20)</name>
    <dbReference type="NCBI Taxonomy" id="1156394"/>
    <lineage>
        <taxon>Eukaryota</taxon>
        <taxon>Sar</taxon>
        <taxon>Stramenopiles</taxon>
        <taxon>Oomycota</taxon>
        <taxon>Saprolegniomycetes</taxon>
        <taxon>Saprolegniales</taxon>
        <taxon>Saprolegniaceae</taxon>
        <taxon>Saprolegnia</taxon>
    </lineage>
</organism>
<dbReference type="Proteomes" id="UP000030762">
    <property type="component" value="Unassembled WGS sequence"/>
</dbReference>
<dbReference type="EMBL" id="JH767171">
    <property type="protein sequence ID" value="EQC31034.1"/>
    <property type="molecule type" value="Genomic_DNA"/>
</dbReference>
<dbReference type="AlphaFoldDB" id="T0PZP1"/>
<reference evidence="2 3" key="1">
    <citation type="submission" date="2012-04" db="EMBL/GenBank/DDBJ databases">
        <title>The Genome Sequence of Saprolegnia declina VS20.</title>
        <authorList>
            <consortium name="The Broad Institute Genome Sequencing Platform"/>
            <person name="Russ C."/>
            <person name="Nusbaum C."/>
            <person name="Tyler B."/>
            <person name="van West P."/>
            <person name="Dieguez-Uribeondo J."/>
            <person name="de Bruijn I."/>
            <person name="Tripathy S."/>
            <person name="Jiang R."/>
            <person name="Young S.K."/>
            <person name="Zeng Q."/>
            <person name="Gargeya S."/>
            <person name="Fitzgerald M."/>
            <person name="Haas B."/>
            <person name="Abouelleil A."/>
            <person name="Alvarado L."/>
            <person name="Arachchi H.M."/>
            <person name="Berlin A."/>
            <person name="Chapman S.B."/>
            <person name="Goldberg J."/>
            <person name="Griggs A."/>
            <person name="Gujja S."/>
            <person name="Hansen M."/>
            <person name="Howarth C."/>
            <person name="Imamovic A."/>
            <person name="Larimer J."/>
            <person name="McCowen C."/>
            <person name="Montmayeur A."/>
            <person name="Murphy C."/>
            <person name="Neiman D."/>
            <person name="Pearson M."/>
            <person name="Priest M."/>
            <person name="Roberts A."/>
            <person name="Saif S."/>
            <person name="Shea T."/>
            <person name="Sisk P."/>
            <person name="Sykes S."/>
            <person name="Wortman J."/>
            <person name="Nusbaum C."/>
            <person name="Birren B."/>
        </authorList>
    </citation>
    <scope>NUCLEOTIDE SEQUENCE [LARGE SCALE GENOMIC DNA]</scope>
    <source>
        <strain evidence="2 3">VS20</strain>
    </source>
</reference>
<feature type="compositionally biased region" description="Basic residues" evidence="1">
    <location>
        <begin position="333"/>
        <end position="346"/>
    </location>
</feature>
<gene>
    <name evidence="2" type="ORF">SDRG_11221</name>
</gene>
<protein>
    <submittedName>
        <fullName evidence="2">Uncharacterized protein</fullName>
    </submittedName>
</protein>
<evidence type="ECO:0000313" key="3">
    <source>
        <dbReference type="Proteomes" id="UP000030762"/>
    </source>
</evidence>
<dbReference type="GeneID" id="19951948"/>